<dbReference type="GO" id="GO:0022857">
    <property type="term" value="F:transmembrane transporter activity"/>
    <property type="evidence" value="ECO:0007669"/>
    <property type="project" value="InterPro"/>
</dbReference>
<name>A0A2S2CVM0_9PROT</name>
<dbReference type="SUPFAM" id="SSF103473">
    <property type="entry name" value="MFS general substrate transporter"/>
    <property type="match status" value="1"/>
</dbReference>
<evidence type="ECO:0000256" key="1">
    <source>
        <dbReference type="ARBA" id="ARBA00022692"/>
    </source>
</evidence>
<keyword evidence="7" id="KW-1185">Reference proteome</keyword>
<feature type="transmembrane region" description="Helical" evidence="4">
    <location>
        <begin position="301"/>
        <end position="325"/>
    </location>
</feature>
<feature type="transmembrane region" description="Helical" evidence="4">
    <location>
        <begin position="64"/>
        <end position="83"/>
    </location>
</feature>
<sequence length="402" mass="41644">MVAVAAGTVMLVTMGSRQTMGLFVPDLIFATGLDISVISLALAMAQFIWGAIQPVAGAAADRYGAGRVLAAGMLLLVLGNAMLPLVDGVWAVVLALGILPAVGTGIGSFSVLIGATARRLPAAKRPMAANVISTGGSIGQFLFPPVTQKLIVVLGWAGAMWSLAAVALAALPLALALRGQPREAGGEAGGDLLPGAGGGALASIRHALTVPSYLLLTAGFFTCGFHIAFLMTHMPGEVRLCGQSASVASWALSIIGLTNIAGSFLAGLLSQRFENRYILFWIYGLRGLFVSLYLVGPKDELTFYIFAAGLGLTWLATVPPTIGVIAKLFGSSRIGTLFGMALMFHQIGGFLGAWLGGLAVARFGSFDWMWYADVVLAFAAALLNLPIRETPAVARAPQLQSA</sequence>
<dbReference type="Gene3D" id="1.20.1250.20">
    <property type="entry name" value="MFS general substrate transporter like domains"/>
    <property type="match status" value="2"/>
</dbReference>
<reference evidence="7" key="1">
    <citation type="submission" date="2018-05" db="EMBL/GenBank/DDBJ databases">
        <title>Azospirillum thermophila sp. nov., a novel isolated from hot spring.</title>
        <authorList>
            <person name="Zhao Z."/>
        </authorList>
    </citation>
    <scope>NUCLEOTIDE SEQUENCE [LARGE SCALE GENOMIC DNA]</scope>
    <source>
        <strain evidence="7">CFH 70021</strain>
    </source>
</reference>
<evidence type="ECO:0000256" key="4">
    <source>
        <dbReference type="SAM" id="Phobius"/>
    </source>
</evidence>
<accession>A0A2S2CVM0</accession>
<evidence type="ECO:0000313" key="7">
    <source>
        <dbReference type="Proteomes" id="UP000245629"/>
    </source>
</evidence>
<dbReference type="OrthoDB" id="146345at2"/>
<feature type="transmembrane region" description="Helical" evidence="4">
    <location>
        <begin position="127"/>
        <end position="144"/>
    </location>
</feature>
<dbReference type="CDD" id="cd17355">
    <property type="entry name" value="MFS_YcxA_like"/>
    <property type="match status" value="1"/>
</dbReference>
<feature type="domain" description="Major facilitator superfamily (MFS) profile" evidence="5">
    <location>
        <begin position="1"/>
        <end position="392"/>
    </location>
</feature>
<protein>
    <submittedName>
        <fullName evidence="6">MFS transporter</fullName>
    </submittedName>
</protein>
<dbReference type="InterPro" id="IPR036259">
    <property type="entry name" value="MFS_trans_sf"/>
</dbReference>
<keyword evidence="2 4" id="KW-1133">Transmembrane helix</keyword>
<dbReference type="InterPro" id="IPR020846">
    <property type="entry name" value="MFS_dom"/>
</dbReference>
<dbReference type="EMBL" id="CP029354">
    <property type="protein sequence ID" value="AWK88526.1"/>
    <property type="molecule type" value="Genomic_DNA"/>
</dbReference>
<organism evidence="6 7">
    <name type="scientific">Azospirillum thermophilum</name>
    <dbReference type="NCBI Taxonomy" id="2202148"/>
    <lineage>
        <taxon>Bacteria</taxon>
        <taxon>Pseudomonadati</taxon>
        <taxon>Pseudomonadota</taxon>
        <taxon>Alphaproteobacteria</taxon>
        <taxon>Rhodospirillales</taxon>
        <taxon>Azospirillaceae</taxon>
        <taxon>Azospirillum</taxon>
    </lineage>
</organism>
<dbReference type="PANTHER" id="PTHR11360:SF284">
    <property type="entry name" value="EG:103B4.3 PROTEIN-RELATED"/>
    <property type="match status" value="1"/>
</dbReference>
<feature type="transmembrane region" description="Helical" evidence="4">
    <location>
        <begin position="27"/>
        <end position="52"/>
    </location>
</feature>
<keyword evidence="1 4" id="KW-0812">Transmembrane</keyword>
<dbReference type="Pfam" id="PF07690">
    <property type="entry name" value="MFS_1"/>
    <property type="match status" value="2"/>
</dbReference>
<proteinExistence type="predicted"/>
<feature type="transmembrane region" description="Helical" evidence="4">
    <location>
        <begin position="277"/>
        <end position="295"/>
    </location>
</feature>
<evidence type="ECO:0000256" key="2">
    <source>
        <dbReference type="ARBA" id="ARBA00022989"/>
    </source>
</evidence>
<dbReference type="KEGG" id="azz:DEW08_18970"/>
<feature type="transmembrane region" description="Helical" evidence="4">
    <location>
        <begin position="368"/>
        <end position="387"/>
    </location>
</feature>
<feature type="transmembrane region" description="Helical" evidence="4">
    <location>
        <begin position="337"/>
        <end position="356"/>
    </location>
</feature>
<evidence type="ECO:0000313" key="6">
    <source>
        <dbReference type="EMBL" id="AWK88526.1"/>
    </source>
</evidence>
<feature type="transmembrane region" description="Helical" evidence="4">
    <location>
        <begin position="150"/>
        <end position="175"/>
    </location>
</feature>
<gene>
    <name evidence="6" type="ORF">DEW08_18970</name>
</gene>
<dbReference type="AlphaFoldDB" id="A0A2S2CVM0"/>
<feature type="transmembrane region" description="Helical" evidence="4">
    <location>
        <begin position="247"/>
        <end position="270"/>
    </location>
</feature>
<dbReference type="Proteomes" id="UP000245629">
    <property type="component" value="Chromosome 3"/>
</dbReference>
<feature type="transmembrane region" description="Helical" evidence="4">
    <location>
        <begin position="213"/>
        <end position="235"/>
    </location>
</feature>
<evidence type="ECO:0000259" key="5">
    <source>
        <dbReference type="PROSITE" id="PS50850"/>
    </source>
</evidence>
<feature type="transmembrane region" description="Helical" evidence="4">
    <location>
        <begin position="89"/>
        <end position="115"/>
    </location>
</feature>
<evidence type="ECO:0000256" key="3">
    <source>
        <dbReference type="ARBA" id="ARBA00023136"/>
    </source>
</evidence>
<dbReference type="PROSITE" id="PS50850">
    <property type="entry name" value="MFS"/>
    <property type="match status" value="1"/>
</dbReference>
<dbReference type="InterPro" id="IPR050327">
    <property type="entry name" value="Proton-linked_MCT"/>
</dbReference>
<keyword evidence="3 4" id="KW-0472">Membrane</keyword>
<dbReference type="PANTHER" id="PTHR11360">
    <property type="entry name" value="MONOCARBOXYLATE TRANSPORTER"/>
    <property type="match status" value="1"/>
</dbReference>
<dbReference type="InterPro" id="IPR011701">
    <property type="entry name" value="MFS"/>
</dbReference>